<dbReference type="InterPro" id="IPR005135">
    <property type="entry name" value="Endo/exonuclease/phosphatase"/>
</dbReference>
<keyword evidence="7" id="KW-0378">Hydrolase</keyword>
<evidence type="ECO:0000313" key="14">
    <source>
        <dbReference type="Proteomes" id="UP000192247"/>
    </source>
</evidence>
<keyword evidence="6" id="KW-0227">DNA damage</keyword>
<dbReference type="GO" id="GO:0006302">
    <property type="term" value="P:double-strand break repair"/>
    <property type="evidence" value="ECO:0007669"/>
    <property type="project" value="TreeGrafter"/>
</dbReference>
<evidence type="ECO:0000256" key="3">
    <source>
        <dbReference type="ARBA" id="ARBA00004322"/>
    </source>
</evidence>
<dbReference type="SUPFAM" id="SSF56219">
    <property type="entry name" value="DNase I-like"/>
    <property type="match status" value="1"/>
</dbReference>
<evidence type="ECO:0000313" key="13">
    <source>
        <dbReference type="EMBL" id="OQR73265.1"/>
    </source>
</evidence>
<feature type="domain" description="Endonuclease/exonuclease/phosphatase" evidence="12">
    <location>
        <begin position="156"/>
        <end position="225"/>
    </location>
</feature>
<dbReference type="Proteomes" id="UP000192247">
    <property type="component" value="Unassembled WGS sequence"/>
</dbReference>
<evidence type="ECO:0000256" key="4">
    <source>
        <dbReference type="ARBA" id="ARBA00022722"/>
    </source>
</evidence>
<dbReference type="InterPro" id="IPR009060">
    <property type="entry name" value="UBA-like_sf"/>
</dbReference>
<sequence length="276" mass="30342">MSDVEHKSDRLAEDESDVVVLSSDMESEAENAAGDSSAGADTSEAEEDAELPGDFPPVEVCAERCRRFAEVTDTNQALAQFYLQDREWNLERSIQDYYDDYAERNGGEPPSKKRATGPIPNGASGDVVELSSSDDESAGNSARGGAEPSDDLMKVISWNIDGLDPKNVDVRTNNICSIIKRAQADVAMLQEVVPRTLNLMKQNLESDYHILDSGLANYFTVILVHKKRMKLGESRVFDFASSSMGRKLQVVEVSALSSEIEKISLSIEKIERRAAD</sequence>
<dbReference type="GO" id="GO:0046872">
    <property type="term" value="F:metal ion binding"/>
    <property type="evidence" value="ECO:0007669"/>
    <property type="project" value="UniProtKB-KW"/>
</dbReference>
<protein>
    <submittedName>
        <fullName evidence="13">Tyrosyl-DNA phosphodiesterase 2-like</fullName>
    </submittedName>
</protein>
<dbReference type="SUPFAM" id="SSF46934">
    <property type="entry name" value="UBA-like"/>
    <property type="match status" value="1"/>
</dbReference>
<dbReference type="Pfam" id="PF14555">
    <property type="entry name" value="UBA_4"/>
    <property type="match status" value="1"/>
</dbReference>
<gene>
    <name evidence="13" type="ORF">BIW11_03618</name>
</gene>
<keyword evidence="14" id="KW-1185">Reference proteome</keyword>
<evidence type="ECO:0000256" key="6">
    <source>
        <dbReference type="ARBA" id="ARBA00022763"/>
    </source>
</evidence>
<feature type="non-terminal residue" evidence="13">
    <location>
        <position position="276"/>
    </location>
</feature>
<keyword evidence="5" id="KW-0479">Metal-binding</keyword>
<evidence type="ECO:0000256" key="9">
    <source>
        <dbReference type="ARBA" id="ARBA00023204"/>
    </source>
</evidence>
<keyword evidence="8" id="KW-0460">Magnesium</keyword>
<evidence type="ECO:0000256" key="11">
    <source>
        <dbReference type="SAM" id="MobiDB-lite"/>
    </source>
</evidence>
<evidence type="ECO:0000256" key="8">
    <source>
        <dbReference type="ARBA" id="ARBA00022842"/>
    </source>
</evidence>
<feature type="compositionally biased region" description="Basic and acidic residues" evidence="11">
    <location>
        <begin position="1"/>
        <end position="13"/>
    </location>
</feature>
<comment type="caution">
    <text evidence="13">The sequence shown here is derived from an EMBL/GenBank/DDBJ whole genome shotgun (WGS) entry which is preliminary data.</text>
</comment>
<evidence type="ECO:0000256" key="1">
    <source>
        <dbReference type="ARBA" id="ARBA00001936"/>
    </source>
</evidence>
<dbReference type="Gene3D" id="3.60.10.10">
    <property type="entry name" value="Endonuclease/exonuclease/phosphatase"/>
    <property type="match status" value="1"/>
</dbReference>
<dbReference type="PANTHER" id="PTHR15822">
    <property type="entry name" value="TRAF AND TNF RECEPTOR-ASSOCIATED PROTEIN"/>
    <property type="match status" value="1"/>
</dbReference>
<dbReference type="EMBL" id="MNPL01010219">
    <property type="protein sequence ID" value="OQR73265.1"/>
    <property type="molecule type" value="Genomic_DNA"/>
</dbReference>
<feature type="compositionally biased region" description="Low complexity" evidence="11">
    <location>
        <begin position="30"/>
        <end position="42"/>
    </location>
</feature>
<dbReference type="InParanoid" id="A0A1V9XI87"/>
<reference evidence="13 14" key="1">
    <citation type="journal article" date="2017" name="Gigascience">
        <title>Draft genome of the honey bee ectoparasitic mite, Tropilaelaps mercedesae, is shaped by the parasitic life history.</title>
        <authorList>
            <person name="Dong X."/>
            <person name="Armstrong S.D."/>
            <person name="Xia D."/>
            <person name="Makepeace B.L."/>
            <person name="Darby A.C."/>
            <person name="Kadowaki T."/>
        </authorList>
    </citation>
    <scope>NUCLEOTIDE SEQUENCE [LARGE SCALE GENOMIC DNA]</scope>
    <source>
        <strain evidence="13">Wuxi-XJTLU</strain>
    </source>
</reference>
<dbReference type="GO" id="GO:0004518">
    <property type="term" value="F:nuclease activity"/>
    <property type="evidence" value="ECO:0007669"/>
    <property type="project" value="UniProtKB-KW"/>
</dbReference>
<dbReference type="PANTHER" id="PTHR15822:SF4">
    <property type="entry name" value="TYROSYL-DNA PHOSPHODIESTERASE 2"/>
    <property type="match status" value="1"/>
</dbReference>
<evidence type="ECO:0000256" key="10">
    <source>
        <dbReference type="ARBA" id="ARBA00023242"/>
    </source>
</evidence>
<dbReference type="GO" id="GO:0003697">
    <property type="term" value="F:single-stranded DNA binding"/>
    <property type="evidence" value="ECO:0007669"/>
    <property type="project" value="TreeGrafter"/>
</dbReference>
<dbReference type="GO" id="GO:0070260">
    <property type="term" value="F:5'-tyrosyl-DNA phosphodiesterase activity"/>
    <property type="evidence" value="ECO:0007669"/>
    <property type="project" value="TreeGrafter"/>
</dbReference>
<comment type="cofactor">
    <cofactor evidence="1">
        <name>Mn(2+)</name>
        <dbReference type="ChEBI" id="CHEBI:29035"/>
    </cofactor>
</comment>
<proteinExistence type="predicted"/>
<keyword evidence="9" id="KW-0234">DNA repair</keyword>
<feature type="region of interest" description="Disordered" evidence="11">
    <location>
        <begin position="1"/>
        <end position="56"/>
    </location>
</feature>
<dbReference type="STRING" id="418985.A0A1V9XI87"/>
<dbReference type="AlphaFoldDB" id="A0A1V9XI87"/>
<accession>A0A1V9XI87</accession>
<organism evidence="13 14">
    <name type="scientific">Tropilaelaps mercedesae</name>
    <dbReference type="NCBI Taxonomy" id="418985"/>
    <lineage>
        <taxon>Eukaryota</taxon>
        <taxon>Metazoa</taxon>
        <taxon>Ecdysozoa</taxon>
        <taxon>Arthropoda</taxon>
        <taxon>Chelicerata</taxon>
        <taxon>Arachnida</taxon>
        <taxon>Acari</taxon>
        <taxon>Parasitiformes</taxon>
        <taxon>Mesostigmata</taxon>
        <taxon>Gamasina</taxon>
        <taxon>Dermanyssoidea</taxon>
        <taxon>Laelapidae</taxon>
        <taxon>Tropilaelaps</taxon>
    </lineage>
</organism>
<evidence type="ECO:0000256" key="2">
    <source>
        <dbReference type="ARBA" id="ARBA00001946"/>
    </source>
</evidence>
<dbReference type="OrthoDB" id="9975959at2759"/>
<keyword evidence="10" id="KW-0539">Nucleus</keyword>
<dbReference type="GO" id="GO:0016605">
    <property type="term" value="C:PML body"/>
    <property type="evidence" value="ECO:0007669"/>
    <property type="project" value="UniProtKB-SubCell"/>
</dbReference>
<dbReference type="Gene3D" id="1.10.8.10">
    <property type="entry name" value="DNA helicase RuvA subunit, C-terminal domain"/>
    <property type="match status" value="1"/>
</dbReference>
<dbReference type="InterPro" id="IPR051547">
    <property type="entry name" value="TDP2-like"/>
</dbReference>
<evidence type="ECO:0000259" key="12">
    <source>
        <dbReference type="Pfam" id="PF03372"/>
    </source>
</evidence>
<dbReference type="InterPro" id="IPR036691">
    <property type="entry name" value="Endo/exonu/phosph_ase_sf"/>
</dbReference>
<comment type="cofactor">
    <cofactor evidence="2">
        <name>Mg(2+)</name>
        <dbReference type="ChEBI" id="CHEBI:18420"/>
    </cofactor>
</comment>
<name>A0A1V9XI87_9ACAR</name>
<evidence type="ECO:0000256" key="7">
    <source>
        <dbReference type="ARBA" id="ARBA00022801"/>
    </source>
</evidence>
<dbReference type="Pfam" id="PF03372">
    <property type="entry name" value="Exo_endo_phos"/>
    <property type="match status" value="1"/>
</dbReference>
<feature type="region of interest" description="Disordered" evidence="11">
    <location>
        <begin position="101"/>
        <end position="148"/>
    </location>
</feature>
<keyword evidence="4" id="KW-0540">Nuclease</keyword>
<comment type="subcellular location">
    <subcellularLocation>
        <location evidence="3">Nucleus</location>
        <location evidence="3">PML body</location>
    </subcellularLocation>
</comment>
<evidence type="ECO:0000256" key="5">
    <source>
        <dbReference type="ARBA" id="ARBA00022723"/>
    </source>
</evidence>
<dbReference type="GO" id="GO:0005737">
    <property type="term" value="C:cytoplasm"/>
    <property type="evidence" value="ECO:0007669"/>
    <property type="project" value="TreeGrafter"/>
</dbReference>
<dbReference type="CDD" id="cd14672">
    <property type="entry name" value="UBA_ceTYDP2_like"/>
    <property type="match status" value="1"/>
</dbReference>